<dbReference type="EMBL" id="PXXU01000045">
    <property type="protein sequence ID" value="PSJ16549.1"/>
    <property type="molecule type" value="Genomic_DNA"/>
</dbReference>
<reference evidence="2 3" key="1">
    <citation type="submission" date="2018-03" db="EMBL/GenBank/DDBJ databases">
        <title>Draft genome of Nitrosomonas supralitoralis APG5.</title>
        <authorList>
            <person name="Urakawa H."/>
            <person name="Lopez J.V."/>
        </authorList>
    </citation>
    <scope>NUCLEOTIDE SEQUENCE [LARGE SCALE GENOMIC DNA]</scope>
    <source>
        <strain evidence="2 3">APG5</strain>
    </source>
</reference>
<evidence type="ECO:0000313" key="2">
    <source>
        <dbReference type="EMBL" id="PSJ16549.1"/>
    </source>
</evidence>
<feature type="region of interest" description="Disordered" evidence="1">
    <location>
        <begin position="479"/>
        <end position="498"/>
    </location>
</feature>
<accession>A0A2P7NSY0</accession>
<dbReference type="RefSeq" id="WP_106707661.1">
    <property type="nucleotide sequence ID" value="NZ_PXXU01000045.1"/>
</dbReference>
<proteinExistence type="predicted"/>
<gene>
    <name evidence="2" type="ORF">C7H79_12875</name>
</gene>
<name>A0A2P7NSY0_9PROT</name>
<evidence type="ECO:0000313" key="3">
    <source>
        <dbReference type="Proteomes" id="UP000241912"/>
    </source>
</evidence>
<comment type="caution">
    <text evidence="2">The sequence shown here is derived from an EMBL/GenBank/DDBJ whole genome shotgun (WGS) entry which is preliminary data.</text>
</comment>
<keyword evidence="3" id="KW-1185">Reference proteome</keyword>
<organism evidence="2 3">
    <name type="scientific">Nitrosomonas supralitoralis</name>
    <dbReference type="NCBI Taxonomy" id="2116706"/>
    <lineage>
        <taxon>Bacteria</taxon>
        <taxon>Pseudomonadati</taxon>
        <taxon>Pseudomonadota</taxon>
        <taxon>Betaproteobacteria</taxon>
        <taxon>Nitrosomonadales</taxon>
        <taxon>Nitrosomonadaceae</taxon>
        <taxon>Nitrosomonas</taxon>
    </lineage>
</organism>
<sequence>MYIDIVPNRGSKPAILLRRSFRKDGKVSKETIANLNEITEDQARAIQRILKGEKLVKQNDVGLEILHSAAHGHVQAVLLAMEKLQVGKLLGEENGKDRNLRLVKAMIVCDVLQMEPRHALMRDFNDTTLGQLLDLDPVEEHELHTAMDWLYQRQITVERQLAQRHLQKSNQIITCLSSCYLDGDLKVNFRLITDDQGCPISIYAYPANKLISIPAFKDYLDKLLETPDLQSVILMGDRIKIPQKMIDRLSDPKDMNWIAGVKTGSLQDLFDGTDLRLESLFNTYDLAEIPHSNYPEEKFIVWRNPDRKSLRKDERDTLVNSFIGSLDEIKKSVDQGGLRKAILIKRKVDRVFQGYGLKKYFSTKIADRKFEYVVDHESLNSRESLDGVFAIRTSLVQDLSSLEIRSLYRKTLNGMTKKGFYYISSINPRTHPMFVYDKTQANKYLLLRLLTIYVEWQMRRSWDSLGMFIEYDSQSDNPDLGTTAAENNQRTGSKKQLEIPNSDLSSRSFSSLLQHLATITRNTCRKTNEGANASRFTVDCKLNPAQQRAFNLLKKIRVYR</sequence>
<dbReference type="AlphaFoldDB" id="A0A2P7NSY0"/>
<dbReference type="OrthoDB" id="8547152at2"/>
<evidence type="ECO:0000256" key="1">
    <source>
        <dbReference type="SAM" id="MobiDB-lite"/>
    </source>
</evidence>
<dbReference type="Proteomes" id="UP000241912">
    <property type="component" value="Unassembled WGS sequence"/>
</dbReference>
<protein>
    <submittedName>
        <fullName evidence="2">Uncharacterized protein</fullName>
    </submittedName>
</protein>